<proteinExistence type="predicted"/>
<comment type="caution">
    <text evidence="1">The sequence shown here is derived from an EMBL/GenBank/DDBJ whole genome shotgun (WGS) entry which is preliminary data.</text>
</comment>
<dbReference type="Proteomes" id="UP000568380">
    <property type="component" value="Unassembled WGS sequence"/>
</dbReference>
<dbReference type="AlphaFoldDB" id="A0A7W8A5Z7"/>
<dbReference type="RefSeq" id="WP_184966485.1">
    <property type="nucleotide sequence ID" value="NZ_JACHIN010000008.1"/>
</dbReference>
<sequence>MPATIVRPPFPHITHDPPWSWMDDDDQLLIILVTTWALSSGRIPLRLPIDELTETELIDFWADDKTRTSA</sequence>
<evidence type="ECO:0000313" key="1">
    <source>
        <dbReference type="EMBL" id="MBB5080188.1"/>
    </source>
</evidence>
<organism evidence="1 2">
    <name type="scientific">Nonomuraea endophytica</name>
    <dbReference type="NCBI Taxonomy" id="714136"/>
    <lineage>
        <taxon>Bacteria</taxon>
        <taxon>Bacillati</taxon>
        <taxon>Actinomycetota</taxon>
        <taxon>Actinomycetes</taxon>
        <taxon>Streptosporangiales</taxon>
        <taxon>Streptosporangiaceae</taxon>
        <taxon>Nonomuraea</taxon>
    </lineage>
</organism>
<dbReference type="EMBL" id="JACHIN010000008">
    <property type="protein sequence ID" value="MBB5080188.1"/>
    <property type="molecule type" value="Genomic_DNA"/>
</dbReference>
<protein>
    <submittedName>
        <fullName evidence="1">Uncharacterized protein</fullName>
    </submittedName>
</protein>
<accession>A0A7W8A5Z7</accession>
<gene>
    <name evidence="1" type="ORF">HNR40_005675</name>
</gene>
<name>A0A7W8A5Z7_9ACTN</name>
<evidence type="ECO:0000313" key="2">
    <source>
        <dbReference type="Proteomes" id="UP000568380"/>
    </source>
</evidence>
<keyword evidence="2" id="KW-1185">Reference proteome</keyword>
<reference evidence="1 2" key="1">
    <citation type="submission" date="2020-08" db="EMBL/GenBank/DDBJ databases">
        <title>Genomic Encyclopedia of Type Strains, Phase IV (KMG-IV): sequencing the most valuable type-strain genomes for metagenomic binning, comparative biology and taxonomic classification.</title>
        <authorList>
            <person name="Goeker M."/>
        </authorList>
    </citation>
    <scope>NUCLEOTIDE SEQUENCE [LARGE SCALE GENOMIC DNA]</scope>
    <source>
        <strain evidence="1 2">DSM 45385</strain>
    </source>
</reference>